<dbReference type="AlphaFoldDB" id="A0A7J6F9W9"/>
<sequence length="407" mass="46191">MTRFSVSGDEEEENGGKRVAFPSSSSRLKRHRSAQSECSYSSSEDEHPFGYDLPFEPLREPQIEDINVARGEEEREDINVTGGEEEIEEEEEEQEEEEEEVEEEEEEQQEEEQEQEREQEESNVSEHDFSLLGRSPFSLLGRSPTPTDGSVSTTRDKSIPVVLTDPDVLDCSICFEPLTIPVFQCENGHTACSTCCTKINNKCPSCSFPIGYNRCRAIEKVLESVKIRCSNASYGCKETVSYNKKKEHETSCTYSPCHCPIRSCDFISSSTELYRHFRSQHSISTGVRSFDYNSTFSVTLLNCVDFVVLQERKDNVIFILNSTFKTFGYMVWISCIWPCPFKGFWYEILAKTDETTLRLESFTSCNQQRVVTTGPSSGYLLIPMNLFGCRGQLELAICIHSLPVAAV</sequence>
<dbReference type="CDD" id="cd16571">
    <property type="entry name" value="RING-HC_SIAHs"/>
    <property type="match status" value="1"/>
</dbReference>
<evidence type="ECO:0000256" key="12">
    <source>
        <dbReference type="SAM" id="MobiDB-lite"/>
    </source>
</evidence>
<dbReference type="EC" id="2.3.2.27" evidence="4"/>
<evidence type="ECO:0000313" key="16">
    <source>
        <dbReference type="Proteomes" id="UP000525078"/>
    </source>
</evidence>
<evidence type="ECO:0000256" key="3">
    <source>
        <dbReference type="ARBA" id="ARBA00009119"/>
    </source>
</evidence>
<dbReference type="PROSITE" id="PS51081">
    <property type="entry name" value="ZF_SIAH"/>
    <property type="match status" value="1"/>
</dbReference>
<dbReference type="UniPathway" id="UPA00143"/>
<dbReference type="Pfam" id="PF21361">
    <property type="entry name" value="Sina_ZnF"/>
    <property type="match status" value="1"/>
</dbReference>
<evidence type="ECO:0000256" key="2">
    <source>
        <dbReference type="ARBA" id="ARBA00004906"/>
    </source>
</evidence>
<dbReference type="SUPFAM" id="SSF57850">
    <property type="entry name" value="RING/U-box"/>
    <property type="match status" value="1"/>
</dbReference>
<evidence type="ECO:0000256" key="11">
    <source>
        <dbReference type="PROSITE-ProRule" id="PRU00455"/>
    </source>
</evidence>
<evidence type="ECO:0000256" key="8">
    <source>
        <dbReference type="ARBA" id="ARBA00022786"/>
    </source>
</evidence>
<comment type="similarity">
    <text evidence="3">Belongs to the SINA (Seven in absentia) family.</text>
</comment>
<comment type="pathway">
    <text evidence="2">Protein modification; protein ubiquitination.</text>
</comment>
<comment type="function">
    <text evidence="10">E3 ubiquitin-protein ligase that mediates ubiquitination and subsequent proteasomal degradation of target proteins. E3 ubiquitin ligases accept ubiquitin from an E2 ubiquitin-conjugating enzyme in the form of a thioester and then directly transfers the ubiquitin to targeted substrates. It probably triggers the ubiquitin-mediated degradation of different substrates.</text>
</comment>
<evidence type="ECO:0000256" key="4">
    <source>
        <dbReference type="ARBA" id="ARBA00012483"/>
    </source>
</evidence>
<evidence type="ECO:0000259" key="13">
    <source>
        <dbReference type="PROSITE" id="PS50089"/>
    </source>
</evidence>
<evidence type="ECO:0000259" key="14">
    <source>
        <dbReference type="PROSITE" id="PS51081"/>
    </source>
</evidence>
<dbReference type="GO" id="GO:0016567">
    <property type="term" value="P:protein ubiquitination"/>
    <property type="evidence" value="ECO:0007669"/>
    <property type="project" value="UniProtKB-UniPathway"/>
</dbReference>
<dbReference type="InterPro" id="IPR013010">
    <property type="entry name" value="Znf_SIAH"/>
</dbReference>
<feature type="domain" description="RING-type" evidence="13">
    <location>
        <begin position="171"/>
        <end position="207"/>
    </location>
</feature>
<dbReference type="Proteomes" id="UP000525078">
    <property type="component" value="Unassembled WGS sequence"/>
</dbReference>
<proteinExistence type="inferred from homology"/>
<dbReference type="PANTHER" id="PTHR46632:SF16">
    <property type="entry name" value="E3 UBIQUITIN-PROTEIN LIGASE SINA-LIKE 10"/>
    <property type="match status" value="1"/>
</dbReference>
<dbReference type="GO" id="GO:0061630">
    <property type="term" value="F:ubiquitin protein ligase activity"/>
    <property type="evidence" value="ECO:0007669"/>
    <property type="project" value="UniProtKB-EC"/>
</dbReference>
<dbReference type="SUPFAM" id="SSF49599">
    <property type="entry name" value="TRAF domain-like"/>
    <property type="match status" value="1"/>
</dbReference>
<organism evidence="15 16">
    <name type="scientific">Cannabis sativa</name>
    <name type="common">Hemp</name>
    <name type="synonym">Marijuana</name>
    <dbReference type="NCBI Taxonomy" id="3483"/>
    <lineage>
        <taxon>Eukaryota</taxon>
        <taxon>Viridiplantae</taxon>
        <taxon>Streptophyta</taxon>
        <taxon>Embryophyta</taxon>
        <taxon>Tracheophyta</taxon>
        <taxon>Spermatophyta</taxon>
        <taxon>Magnoliopsida</taxon>
        <taxon>eudicotyledons</taxon>
        <taxon>Gunneridae</taxon>
        <taxon>Pentapetalae</taxon>
        <taxon>rosids</taxon>
        <taxon>fabids</taxon>
        <taxon>Rosales</taxon>
        <taxon>Cannabaceae</taxon>
        <taxon>Cannabis</taxon>
    </lineage>
</organism>
<dbReference type="InterPro" id="IPR013083">
    <property type="entry name" value="Znf_RING/FYVE/PHD"/>
</dbReference>
<keyword evidence="5" id="KW-0808">Transferase</keyword>
<gene>
    <name evidence="15" type="ORF">F8388_025890</name>
</gene>
<keyword evidence="9" id="KW-0862">Zinc</keyword>
<name>A0A7J6F9W9_CANSA</name>
<reference evidence="15 16" key="1">
    <citation type="journal article" date="2020" name="bioRxiv">
        <title>Sequence and annotation of 42 cannabis genomes reveals extensive copy number variation in cannabinoid synthesis and pathogen resistance genes.</title>
        <authorList>
            <person name="Mckernan K.J."/>
            <person name="Helbert Y."/>
            <person name="Kane L.T."/>
            <person name="Ebling H."/>
            <person name="Zhang L."/>
            <person name="Liu B."/>
            <person name="Eaton Z."/>
            <person name="Mclaughlin S."/>
            <person name="Kingan S."/>
            <person name="Baybayan P."/>
            <person name="Concepcion G."/>
            <person name="Jordan M."/>
            <person name="Riva A."/>
            <person name="Barbazuk W."/>
            <person name="Harkins T."/>
        </authorList>
    </citation>
    <scope>NUCLEOTIDE SEQUENCE [LARGE SCALE GENOMIC DNA]</scope>
    <source>
        <strain evidence="16">cv. Jamaican Lion 4</strain>
        <tissue evidence="15">Leaf</tissue>
    </source>
</reference>
<dbReference type="PANTHER" id="PTHR46632">
    <property type="entry name" value="E3 UBIQUITIN-PROTEIN LIGASE SINA-LIKE 4"/>
    <property type="match status" value="1"/>
</dbReference>
<dbReference type="EMBL" id="JAATIP010000143">
    <property type="protein sequence ID" value="KAF4367472.1"/>
    <property type="molecule type" value="Genomic_DNA"/>
</dbReference>
<dbReference type="Pfam" id="PF21362">
    <property type="entry name" value="Sina_RING"/>
    <property type="match status" value="1"/>
</dbReference>
<feature type="compositionally biased region" description="Acidic residues" evidence="12">
    <location>
        <begin position="83"/>
        <end position="123"/>
    </location>
</feature>
<dbReference type="GO" id="GO:0008270">
    <property type="term" value="F:zinc ion binding"/>
    <property type="evidence" value="ECO:0007669"/>
    <property type="project" value="UniProtKB-KW"/>
</dbReference>
<dbReference type="InterPro" id="IPR001841">
    <property type="entry name" value="Znf_RING"/>
</dbReference>
<evidence type="ECO:0000256" key="7">
    <source>
        <dbReference type="ARBA" id="ARBA00022771"/>
    </source>
</evidence>
<evidence type="ECO:0000256" key="6">
    <source>
        <dbReference type="ARBA" id="ARBA00022723"/>
    </source>
</evidence>
<keyword evidence="7 11" id="KW-0863">Zinc-finger</keyword>
<evidence type="ECO:0000256" key="5">
    <source>
        <dbReference type="ARBA" id="ARBA00022679"/>
    </source>
</evidence>
<dbReference type="PROSITE" id="PS50089">
    <property type="entry name" value="ZF_RING_2"/>
    <property type="match status" value="1"/>
</dbReference>
<evidence type="ECO:0000256" key="1">
    <source>
        <dbReference type="ARBA" id="ARBA00000900"/>
    </source>
</evidence>
<feature type="region of interest" description="Disordered" evidence="12">
    <location>
        <begin position="1"/>
        <end position="155"/>
    </location>
</feature>
<dbReference type="InterPro" id="IPR049548">
    <property type="entry name" value="Sina-like_RING"/>
</dbReference>
<protein>
    <recommendedName>
        <fullName evidence="4">RING-type E3 ubiquitin transferase</fullName>
        <ecNumber evidence="4">2.3.2.27</ecNumber>
    </recommendedName>
</protein>
<evidence type="ECO:0000256" key="10">
    <source>
        <dbReference type="ARBA" id="ARBA00024004"/>
    </source>
</evidence>
<feature type="domain" description="SIAH-type" evidence="14">
    <location>
        <begin position="224"/>
        <end position="282"/>
    </location>
</feature>
<evidence type="ECO:0000256" key="9">
    <source>
        <dbReference type="ARBA" id="ARBA00022833"/>
    </source>
</evidence>
<dbReference type="InterPro" id="IPR044286">
    <property type="entry name" value="SINL_plant"/>
</dbReference>
<dbReference type="Gene3D" id="3.30.40.10">
    <property type="entry name" value="Zinc/RING finger domain, C3HC4 (zinc finger)"/>
    <property type="match status" value="1"/>
</dbReference>
<evidence type="ECO:0000313" key="15">
    <source>
        <dbReference type="EMBL" id="KAF4367472.1"/>
    </source>
</evidence>
<keyword evidence="8" id="KW-0833">Ubl conjugation pathway</keyword>
<accession>A0A7J6F9W9</accession>
<feature type="compositionally biased region" description="Polar residues" evidence="12">
    <location>
        <begin position="144"/>
        <end position="153"/>
    </location>
</feature>
<comment type="caution">
    <text evidence="15">The sequence shown here is derived from an EMBL/GenBank/DDBJ whole genome shotgun (WGS) entry which is preliminary data.</text>
</comment>
<keyword evidence="6" id="KW-0479">Metal-binding</keyword>
<comment type="catalytic activity">
    <reaction evidence="1">
        <text>S-ubiquitinyl-[E2 ubiquitin-conjugating enzyme]-L-cysteine + [acceptor protein]-L-lysine = [E2 ubiquitin-conjugating enzyme]-L-cysteine + N(6)-ubiquitinyl-[acceptor protein]-L-lysine.</text>
        <dbReference type="EC" id="2.3.2.27"/>
    </reaction>
</comment>